<evidence type="ECO:0000313" key="4">
    <source>
        <dbReference type="Proteomes" id="UP000518300"/>
    </source>
</evidence>
<dbReference type="GO" id="GO:0003676">
    <property type="term" value="F:nucleic acid binding"/>
    <property type="evidence" value="ECO:0007669"/>
    <property type="project" value="InterPro"/>
</dbReference>
<dbReference type="InterPro" id="IPR053148">
    <property type="entry name" value="PD-DEXK-like_domain"/>
</dbReference>
<evidence type="ECO:0000259" key="2">
    <source>
        <dbReference type="Pfam" id="PF17761"/>
    </source>
</evidence>
<dbReference type="Proteomes" id="UP000518300">
    <property type="component" value="Unassembled WGS sequence"/>
</dbReference>
<dbReference type="EMBL" id="JABBJJ010000096">
    <property type="protein sequence ID" value="NMO17375.1"/>
    <property type="molecule type" value="Genomic_DNA"/>
</dbReference>
<dbReference type="PANTHER" id="PTHR30547">
    <property type="entry name" value="UNCHARACTERIZED PROTEIN YHCG-RELATED"/>
    <property type="match status" value="1"/>
</dbReference>
<evidence type="ECO:0000259" key="1">
    <source>
        <dbReference type="Pfam" id="PF06250"/>
    </source>
</evidence>
<dbReference type="Gene3D" id="3.40.1350.10">
    <property type="match status" value="1"/>
</dbReference>
<evidence type="ECO:0000313" key="3">
    <source>
        <dbReference type="EMBL" id="NMO17375.1"/>
    </source>
</evidence>
<dbReference type="InterPro" id="IPR009362">
    <property type="entry name" value="YhcG_C"/>
</dbReference>
<dbReference type="InterPro" id="IPR041527">
    <property type="entry name" value="YhcG_N"/>
</dbReference>
<organism evidence="3 4">
    <name type="scientific">Pyxidicoccus fallax</name>
    <dbReference type="NCBI Taxonomy" id="394095"/>
    <lineage>
        <taxon>Bacteria</taxon>
        <taxon>Pseudomonadati</taxon>
        <taxon>Myxococcota</taxon>
        <taxon>Myxococcia</taxon>
        <taxon>Myxococcales</taxon>
        <taxon>Cystobacterineae</taxon>
        <taxon>Myxococcaceae</taxon>
        <taxon>Pyxidicoccus</taxon>
    </lineage>
</organism>
<protein>
    <submittedName>
        <fullName evidence="3">DUF1016 domain-containing protein</fullName>
    </submittedName>
</protein>
<proteinExistence type="predicted"/>
<keyword evidence="4" id="KW-1185">Reference proteome</keyword>
<accession>A0A848LHJ5</accession>
<feature type="domain" description="YhcG N-terminal" evidence="2">
    <location>
        <begin position="23"/>
        <end position="185"/>
    </location>
</feature>
<sequence length="383" mass="43589">MTRKRTTGALSKPGYDSVLADAVRLVEAARHAASRSVNVVMTATYWALGRRIVEQEQHGAARAGYGEELMDRLARDLTARFGRGFGRRNLFQMRAFYLAFREVPLMGSAGRRSSRAQRKVQTVSALSPPESALGEAAFPLPWSHYVRLLSVRSPAARRFYEAEALRGGWSVRQLDRQIGSQFYERTALSRNKAAMLTRGAVPRPEDAVSLEEELRDPYVLEFLDLKDEYSESELEAALIEKLEEFLLELGGDFAFVGRQRRLRVGDEWYRIDLLFFHRRLRCLVIIDLKLGKFTHADAGQMHLYLNYAREHWTLPGENPPVGLILCAQKDTAVAKYALEGLPNKVLAAEYQTALPKERVLVEEMVKTRRQLEVRRRPGSNHRG</sequence>
<reference evidence="3 4" key="1">
    <citation type="submission" date="2020-04" db="EMBL/GenBank/DDBJ databases">
        <title>Draft genome of Pyxidicoccus fallax type strain.</title>
        <authorList>
            <person name="Whitworth D.E."/>
        </authorList>
    </citation>
    <scope>NUCLEOTIDE SEQUENCE [LARGE SCALE GENOMIC DNA]</scope>
    <source>
        <strain evidence="3 4">DSM 14698</strain>
    </source>
</reference>
<dbReference type="AlphaFoldDB" id="A0A848LHJ5"/>
<gene>
    <name evidence="3" type="ORF">HG543_21290</name>
</gene>
<dbReference type="InterPro" id="IPR011856">
    <property type="entry name" value="tRNA_endonuc-like_dom_sf"/>
</dbReference>
<dbReference type="Pfam" id="PF06250">
    <property type="entry name" value="YhcG_C"/>
    <property type="match status" value="1"/>
</dbReference>
<dbReference type="RefSeq" id="WP_169346654.1">
    <property type="nucleotide sequence ID" value="NZ_JABBJJ010000096.1"/>
</dbReference>
<feature type="domain" description="YhcG PDDEXK nuclease" evidence="1">
    <location>
        <begin position="212"/>
        <end position="358"/>
    </location>
</feature>
<dbReference type="PANTHER" id="PTHR30547:SF5">
    <property type="entry name" value="NUCLEASE YHCG-RELATED"/>
    <property type="match status" value="1"/>
</dbReference>
<dbReference type="Pfam" id="PF17761">
    <property type="entry name" value="DUF1016_N"/>
    <property type="match status" value="1"/>
</dbReference>
<comment type="caution">
    <text evidence="3">The sequence shown here is derived from an EMBL/GenBank/DDBJ whole genome shotgun (WGS) entry which is preliminary data.</text>
</comment>
<name>A0A848LHJ5_9BACT</name>